<accession>W9QDB1</accession>
<proteinExistence type="predicted"/>
<evidence type="ECO:0000313" key="2">
    <source>
        <dbReference type="Proteomes" id="UP000030645"/>
    </source>
</evidence>
<name>W9QDB1_9ROSA</name>
<sequence length="139" mass="15858">MTLAQAEFAFNSAVNRSTVLNHTIDLLHLPHFKSRTAAELADHVVRTHQEFKANLARTNAKYKEAVNKHYREHLFSEGDLVMVHLQKSRMPVSNTFNVAELFEYYPPDTVETTIQENSESNSVKEGDNDARHILFTLCG</sequence>
<dbReference type="Proteomes" id="UP000030645">
    <property type="component" value="Unassembled WGS sequence"/>
</dbReference>
<reference evidence="2" key="1">
    <citation type="submission" date="2013-01" db="EMBL/GenBank/DDBJ databases">
        <title>Draft Genome Sequence of a Mulberry Tree, Morus notabilis C.K. Schneid.</title>
        <authorList>
            <person name="He N."/>
            <person name="Zhao S."/>
        </authorList>
    </citation>
    <scope>NUCLEOTIDE SEQUENCE</scope>
</reference>
<dbReference type="AlphaFoldDB" id="W9QDB1"/>
<dbReference type="eggNOG" id="KOG0017">
    <property type="taxonomic scope" value="Eukaryota"/>
</dbReference>
<protein>
    <submittedName>
        <fullName evidence="1">Uncharacterized protein</fullName>
    </submittedName>
</protein>
<gene>
    <name evidence="1" type="ORF">L484_019653</name>
</gene>
<organism evidence="1 2">
    <name type="scientific">Morus notabilis</name>
    <dbReference type="NCBI Taxonomy" id="981085"/>
    <lineage>
        <taxon>Eukaryota</taxon>
        <taxon>Viridiplantae</taxon>
        <taxon>Streptophyta</taxon>
        <taxon>Embryophyta</taxon>
        <taxon>Tracheophyta</taxon>
        <taxon>Spermatophyta</taxon>
        <taxon>Magnoliopsida</taxon>
        <taxon>eudicotyledons</taxon>
        <taxon>Gunneridae</taxon>
        <taxon>Pentapetalae</taxon>
        <taxon>rosids</taxon>
        <taxon>fabids</taxon>
        <taxon>Rosales</taxon>
        <taxon>Moraceae</taxon>
        <taxon>Moreae</taxon>
        <taxon>Morus</taxon>
    </lineage>
</organism>
<keyword evidence="2" id="KW-1185">Reference proteome</keyword>
<dbReference type="EMBL" id="KE343429">
    <property type="protein sequence ID" value="EXB29131.1"/>
    <property type="molecule type" value="Genomic_DNA"/>
</dbReference>
<evidence type="ECO:0000313" key="1">
    <source>
        <dbReference type="EMBL" id="EXB29131.1"/>
    </source>
</evidence>